<organism evidence="2 3">
    <name type="scientific">Palleronia salina</name>
    <dbReference type="NCBI Taxonomy" id="313368"/>
    <lineage>
        <taxon>Bacteria</taxon>
        <taxon>Pseudomonadati</taxon>
        <taxon>Pseudomonadota</taxon>
        <taxon>Alphaproteobacteria</taxon>
        <taxon>Rhodobacterales</taxon>
        <taxon>Roseobacteraceae</taxon>
        <taxon>Palleronia</taxon>
    </lineage>
</organism>
<gene>
    <name evidence="2" type="ORF">SAMN04488012_107102</name>
</gene>
<dbReference type="Proteomes" id="UP000184040">
    <property type="component" value="Unassembled WGS sequence"/>
</dbReference>
<reference evidence="2 3" key="1">
    <citation type="submission" date="2016-11" db="EMBL/GenBank/DDBJ databases">
        <authorList>
            <person name="Jaros S."/>
            <person name="Januszkiewicz K."/>
            <person name="Wedrychowicz H."/>
        </authorList>
    </citation>
    <scope>NUCLEOTIDE SEQUENCE [LARGE SCALE GENOMIC DNA]</scope>
    <source>
        <strain evidence="2 3">DSM 26892</strain>
    </source>
</reference>
<evidence type="ECO:0000313" key="3">
    <source>
        <dbReference type="Proteomes" id="UP000184040"/>
    </source>
</evidence>
<sequence length="74" mass="8258">MSGPPVKRSLTLRGHRTSVSLEDPFWREFRRIAAEDGRPLNDLAAAIDAARDPETGLASAIRVFVLERVLERNS</sequence>
<protein>
    <submittedName>
        <fullName evidence="2">Ribbon-helix-helix domain-containing protein</fullName>
    </submittedName>
</protein>
<dbReference type="Gene3D" id="1.10.3990.20">
    <property type="entry name" value="protein bp1543"/>
    <property type="match status" value="1"/>
</dbReference>
<dbReference type="RefSeq" id="WP_073128916.1">
    <property type="nucleotide sequence ID" value="NZ_FQZA01000007.1"/>
</dbReference>
<keyword evidence="3" id="KW-1185">Reference proteome</keyword>
<feature type="domain" description="Ribbon-helix-helix" evidence="1">
    <location>
        <begin position="5"/>
        <end position="68"/>
    </location>
</feature>
<dbReference type="STRING" id="313368.SAMN04488012_107102"/>
<dbReference type="Pfam" id="PF13467">
    <property type="entry name" value="RHH_4"/>
    <property type="match status" value="1"/>
</dbReference>
<name>A0A1M6IB13_9RHOB</name>
<dbReference type="AlphaFoldDB" id="A0A1M6IB13"/>
<evidence type="ECO:0000259" key="1">
    <source>
        <dbReference type="Pfam" id="PF13467"/>
    </source>
</evidence>
<accession>A0A1M6IB13</accession>
<dbReference type="InterPro" id="IPR027373">
    <property type="entry name" value="RHH_dom"/>
</dbReference>
<dbReference type="EMBL" id="FQZA01000007">
    <property type="protein sequence ID" value="SHJ31641.1"/>
    <property type="molecule type" value="Genomic_DNA"/>
</dbReference>
<evidence type="ECO:0000313" key="2">
    <source>
        <dbReference type="EMBL" id="SHJ31641.1"/>
    </source>
</evidence>
<dbReference type="InterPro" id="IPR038268">
    <property type="entry name" value="RHH_sf"/>
</dbReference>
<proteinExistence type="predicted"/>